<evidence type="ECO:0000313" key="6">
    <source>
        <dbReference type="EMBL" id="KAK7316348.1"/>
    </source>
</evidence>
<dbReference type="GO" id="GO:0005634">
    <property type="term" value="C:nucleus"/>
    <property type="evidence" value="ECO:0007669"/>
    <property type="project" value="UniProtKB-SubCell"/>
</dbReference>
<dbReference type="InterPro" id="IPR005508">
    <property type="entry name" value="At2g31720-like"/>
</dbReference>
<dbReference type="AlphaFoldDB" id="A0AAN9KHH9"/>
<dbReference type="PANTHER" id="PTHR31541">
    <property type="entry name" value="B3 DOMAIN PLANT PROTEIN-RELATED"/>
    <property type="match status" value="1"/>
</dbReference>
<dbReference type="InterPro" id="IPR015300">
    <property type="entry name" value="DNA-bd_pseudobarrel_sf"/>
</dbReference>
<gene>
    <name evidence="6" type="ORF">VNO77_35317</name>
</gene>
<evidence type="ECO:0000313" key="7">
    <source>
        <dbReference type="Proteomes" id="UP001367508"/>
    </source>
</evidence>
<evidence type="ECO:0000256" key="2">
    <source>
        <dbReference type="ARBA" id="ARBA00023015"/>
    </source>
</evidence>
<comment type="subcellular location">
    <subcellularLocation>
        <location evidence="1">Nucleus</location>
    </subcellularLocation>
</comment>
<keyword evidence="5" id="KW-0539">Nucleus</keyword>
<evidence type="ECO:0008006" key="8">
    <source>
        <dbReference type="Google" id="ProtNLM"/>
    </source>
</evidence>
<keyword evidence="3" id="KW-0238">DNA-binding</keyword>
<dbReference type="Gene3D" id="2.40.330.10">
    <property type="entry name" value="DNA-binding pseudobarrel domain"/>
    <property type="match status" value="1"/>
</dbReference>
<sequence length="205" mass="24251">MDSTHSSVQHQHPILPQEFKRKIKEICGENEIGMIIQKKLFKTDVSKNNNRLSVPFGKITSFNFLKENEKRLLDMQHYIDVTVIHKQTKNNEIHDLKESTVTFRQWDMPKESSKKSSMYVLRGKWNEIVKENELEINDEIQIWASRKANEENKLCLILVVVSKNKLHKRNMLCVNNVRGFKYTTSPLGLTWGRTQKRTMRYEVFV</sequence>
<evidence type="ECO:0000256" key="1">
    <source>
        <dbReference type="ARBA" id="ARBA00004123"/>
    </source>
</evidence>
<keyword evidence="2" id="KW-0805">Transcription regulation</keyword>
<protein>
    <recommendedName>
        <fullName evidence="8">TF-B3 domain-containing protein</fullName>
    </recommendedName>
</protein>
<keyword evidence="4" id="KW-0804">Transcription</keyword>
<comment type="caution">
    <text evidence="6">The sequence shown here is derived from an EMBL/GenBank/DDBJ whole genome shotgun (WGS) entry which is preliminary data.</text>
</comment>
<evidence type="ECO:0000256" key="4">
    <source>
        <dbReference type="ARBA" id="ARBA00023163"/>
    </source>
</evidence>
<organism evidence="6 7">
    <name type="scientific">Canavalia gladiata</name>
    <name type="common">Sword bean</name>
    <name type="synonym">Dolichos gladiatus</name>
    <dbReference type="NCBI Taxonomy" id="3824"/>
    <lineage>
        <taxon>Eukaryota</taxon>
        <taxon>Viridiplantae</taxon>
        <taxon>Streptophyta</taxon>
        <taxon>Embryophyta</taxon>
        <taxon>Tracheophyta</taxon>
        <taxon>Spermatophyta</taxon>
        <taxon>Magnoliopsida</taxon>
        <taxon>eudicotyledons</taxon>
        <taxon>Gunneridae</taxon>
        <taxon>Pentapetalae</taxon>
        <taxon>rosids</taxon>
        <taxon>fabids</taxon>
        <taxon>Fabales</taxon>
        <taxon>Fabaceae</taxon>
        <taxon>Papilionoideae</taxon>
        <taxon>50 kb inversion clade</taxon>
        <taxon>NPAAA clade</taxon>
        <taxon>indigoferoid/millettioid clade</taxon>
        <taxon>Phaseoleae</taxon>
        <taxon>Canavalia</taxon>
    </lineage>
</organism>
<evidence type="ECO:0000256" key="3">
    <source>
        <dbReference type="ARBA" id="ARBA00023125"/>
    </source>
</evidence>
<accession>A0AAN9KHH9</accession>
<evidence type="ECO:0000256" key="5">
    <source>
        <dbReference type="ARBA" id="ARBA00023242"/>
    </source>
</evidence>
<name>A0AAN9KHH9_CANGL</name>
<dbReference type="SUPFAM" id="SSF101936">
    <property type="entry name" value="DNA-binding pseudobarrel domain"/>
    <property type="match status" value="1"/>
</dbReference>
<reference evidence="6 7" key="1">
    <citation type="submission" date="2024-01" db="EMBL/GenBank/DDBJ databases">
        <title>The genomes of 5 underutilized Papilionoideae crops provide insights into root nodulation and disease resistanc.</title>
        <authorList>
            <person name="Jiang F."/>
        </authorList>
    </citation>
    <scope>NUCLEOTIDE SEQUENCE [LARGE SCALE GENOMIC DNA]</scope>
    <source>
        <strain evidence="6">LVBAO_FW01</strain>
        <tissue evidence="6">Leaves</tissue>
    </source>
</reference>
<dbReference type="Proteomes" id="UP001367508">
    <property type="component" value="Unassembled WGS sequence"/>
</dbReference>
<keyword evidence="7" id="KW-1185">Reference proteome</keyword>
<dbReference type="GO" id="GO:0003677">
    <property type="term" value="F:DNA binding"/>
    <property type="evidence" value="ECO:0007669"/>
    <property type="project" value="UniProtKB-KW"/>
</dbReference>
<proteinExistence type="predicted"/>
<dbReference type="PANTHER" id="PTHR31541:SF25">
    <property type="entry name" value="GAMMA-GLIADIN B"/>
    <property type="match status" value="1"/>
</dbReference>
<dbReference type="Pfam" id="PF03754">
    <property type="entry name" value="At2g31720-like"/>
    <property type="match status" value="1"/>
</dbReference>
<dbReference type="EMBL" id="JAYMYQ010000008">
    <property type="protein sequence ID" value="KAK7316348.1"/>
    <property type="molecule type" value="Genomic_DNA"/>
</dbReference>